<feature type="active site" description="Phosphoserine intermediate" evidence="9">
    <location>
        <position position="152"/>
    </location>
</feature>
<dbReference type="Pfam" id="PF02878">
    <property type="entry name" value="PGM_PMM_I"/>
    <property type="match status" value="1"/>
</dbReference>
<dbReference type="GO" id="GO:0008966">
    <property type="term" value="F:phosphoglucosamine mutase activity"/>
    <property type="evidence" value="ECO:0007669"/>
    <property type="project" value="UniProtKB-UniRule"/>
</dbReference>
<evidence type="ECO:0000256" key="6">
    <source>
        <dbReference type="ARBA" id="ARBA00050364"/>
    </source>
</evidence>
<reference evidence="14" key="2">
    <citation type="submission" date="2020-09" db="EMBL/GenBank/DDBJ databases">
        <authorList>
            <person name="Sun Q."/>
            <person name="Zhou Y."/>
        </authorList>
    </citation>
    <scope>NUCLEOTIDE SEQUENCE</scope>
    <source>
        <strain evidence="14">CGMCC 4.7403</strain>
    </source>
</reference>
<feature type="binding site" evidence="9">
    <location>
        <position position="296"/>
    </location>
    <ligand>
        <name>Mg(2+)</name>
        <dbReference type="ChEBI" id="CHEBI:18420"/>
    </ligand>
</feature>
<keyword evidence="2 9" id="KW-0597">Phosphoprotein</keyword>
<dbReference type="InterPro" id="IPR016055">
    <property type="entry name" value="A-D-PHexomutase_a/b/a-I/II/III"/>
</dbReference>
<dbReference type="Pfam" id="PF02879">
    <property type="entry name" value="PGM_PMM_II"/>
    <property type="match status" value="1"/>
</dbReference>
<evidence type="ECO:0000256" key="1">
    <source>
        <dbReference type="ARBA" id="ARBA00010231"/>
    </source>
</evidence>
<dbReference type="FunFam" id="3.40.120.10:FF:000001">
    <property type="entry name" value="Phosphoglucosamine mutase"/>
    <property type="match status" value="1"/>
</dbReference>
<accession>A0A919GK74</accession>
<dbReference type="InterPro" id="IPR005846">
    <property type="entry name" value="A-D-PHexomutase_a/b/a-III"/>
</dbReference>
<evidence type="ECO:0000313" key="15">
    <source>
        <dbReference type="Proteomes" id="UP000603227"/>
    </source>
</evidence>
<comment type="PTM">
    <text evidence="9">Activated by phosphorylation.</text>
</comment>
<dbReference type="EMBL" id="BNAT01000006">
    <property type="protein sequence ID" value="GHH86134.1"/>
    <property type="molecule type" value="Genomic_DNA"/>
</dbReference>
<comment type="function">
    <text evidence="9">Catalyzes the conversion of glucosamine-6-phosphate to glucosamine-1-phosphate.</text>
</comment>
<dbReference type="GO" id="GO:0004615">
    <property type="term" value="F:phosphomannomutase activity"/>
    <property type="evidence" value="ECO:0007669"/>
    <property type="project" value="TreeGrafter"/>
</dbReference>
<evidence type="ECO:0000256" key="8">
    <source>
        <dbReference type="ARBA" id="ARBA00068193"/>
    </source>
</evidence>
<feature type="domain" description="Alpha-D-phosphohexomutase C-terminal" evidence="10">
    <location>
        <begin position="427"/>
        <end position="493"/>
    </location>
</feature>
<evidence type="ECO:0000256" key="4">
    <source>
        <dbReference type="ARBA" id="ARBA00022842"/>
    </source>
</evidence>
<dbReference type="PRINTS" id="PR00509">
    <property type="entry name" value="PGMPMM"/>
</dbReference>
<dbReference type="Gene3D" id="3.30.310.50">
    <property type="entry name" value="Alpha-D-phosphohexomutase, C-terminal domain"/>
    <property type="match status" value="1"/>
</dbReference>
<evidence type="ECO:0000259" key="10">
    <source>
        <dbReference type="Pfam" id="PF00408"/>
    </source>
</evidence>
<dbReference type="NCBIfam" id="TIGR01455">
    <property type="entry name" value="glmM"/>
    <property type="match status" value="1"/>
</dbReference>
<keyword evidence="4 9" id="KW-0460">Magnesium</keyword>
<evidence type="ECO:0000259" key="12">
    <source>
        <dbReference type="Pfam" id="PF02879"/>
    </source>
</evidence>
<evidence type="ECO:0000256" key="9">
    <source>
        <dbReference type="HAMAP-Rule" id="MF_01554"/>
    </source>
</evidence>
<feature type="binding site" evidence="9">
    <location>
        <position position="294"/>
    </location>
    <ligand>
        <name>Mg(2+)</name>
        <dbReference type="ChEBI" id="CHEBI:18420"/>
    </ligand>
</feature>
<dbReference type="Pfam" id="PF02880">
    <property type="entry name" value="PGM_PMM_III"/>
    <property type="match status" value="1"/>
</dbReference>
<comment type="catalytic activity">
    <reaction evidence="6 9">
        <text>alpha-D-glucosamine 1-phosphate = D-glucosamine 6-phosphate</text>
        <dbReference type="Rhea" id="RHEA:23424"/>
        <dbReference type="ChEBI" id="CHEBI:58516"/>
        <dbReference type="ChEBI" id="CHEBI:58725"/>
        <dbReference type="EC" id="5.4.2.10"/>
    </reaction>
</comment>
<dbReference type="GO" id="GO:0000287">
    <property type="term" value="F:magnesium ion binding"/>
    <property type="evidence" value="ECO:0007669"/>
    <property type="project" value="UniProtKB-UniRule"/>
</dbReference>
<dbReference type="GO" id="GO:0009252">
    <property type="term" value="P:peptidoglycan biosynthetic process"/>
    <property type="evidence" value="ECO:0007669"/>
    <property type="project" value="TreeGrafter"/>
</dbReference>
<dbReference type="Proteomes" id="UP000603227">
    <property type="component" value="Unassembled WGS sequence"/>
</dbReference>
<evidence type="ECO:0000256" key="5">
    <source>
        <dbReference type="ARBA" id="ARBA00023235"/>
    </source>
</evidence>
<feature type="domain" description="Alpha-D-phosphohexomutase alpha/beta/alpha" evidence="13">
    <location>
        <begin position="311"/>
        <end position="421"/>
    </location>
</feature>
<dbReference type="HAMAP" id="MF_01554_B">
    <property type="entry name" value="GlmM_B"/>
    <property type="match status" value="1"/>
</dbReference>
<comment type="cofactor">
    <cofactor evidence="9">
        <name>Mg(2+)</name>
        <dbReference type="ChEBI" id="CHEBI:18420"/>
    </cofactor>
    <text evidence="9">Binds 1 Mg(2+) ion per subunit.</text>
</comment>
<dbReference type="PANTHER" id="PTHR42946">
    <property type="entry name" value="PHOSPHOHEXOSE MUTASE"/>
    <property type="match status" value="1"/>
</dbReference>
<dbReference type="PANTHER" id="PTHR42946:SF1">
    <property type="entry name" value="PHOSPHOGLUCOMUTASE (ALPHA-D-GLUCOSE-1,6-BISPHOSPHATE-DEPENDENT)"/>
    <property type="match status" value="1"/>
</dbReference>
<evidence type="ECO:0000256" key="2">
    <source>
        <dbReference type="ARBA" id="ARBA00022553"/>
    </source>
</evidence>
<dbReference type="FunFam" id="3.30.310.50:FF:000001">
    <property type="entry name" value="Phosphoglucosamine mutase"/>
    <property type="match status" value="1"/>
</dbReference>
<dbReference type="Gene3D" id="3.40.120.10">
    <property type="entry name" value="Alpha-D-Glucose-1,6-Bisphosphate, subunit A, domain 3"/>
    <property type="match status" value="3"/>
</dbReference>
<comment type="similarity">
    <text evidence="1 9">Belongs to the phosphohexose mutase family.</text>
</comment>
<dbReference type="InterPro" id="IPR005843">
    <property type="entry name" value="A-D-PHexomutase_C"/>
</dbReference>
<sequence length="500" mass="52714">MRRLSVQPRQREDSLRGYTRYGTTGYESTWYHSTWYEPHILSNSEDTTVGRLFGTDGVRGVANADLTAELALGLSVAAAHVLAEAGTFEGHKPVAVVGRDPRASGEFLEAAVVAGLASAGVDVLRVGVLPTPAVAFLTGELGADLGVMLSASHNAMPDNGIKFFARGGHKLADELEDKIEGVYEEHRTGAPWDRPTGAGVGRVRSYDDGFGQYVEHLLSVLPNPLDGLKVVLDEAHGAAAGVSPEAFRRAGAEIVTIGAEPDGLNINDGCGSTHLAKVRAAVVEHGAHLGIAHDGDADRCLAVDHEGNEVDGDQILAVLALDMRERGVLRSDTVVATVMSNLGFKLALEREGLRLVQTAVGDRYVLEEMKEHGYALGGEQSGHVIVLDHATTGDGTLTGLLLAARVARTGRTLKELAGVMERLPQLLINVPDVDRSRVGTSAELAAAVAEAERELGSTGRVLLRPSGTEPLVRVMVEAADIEQARSVAGRLADAVKSALG</sequence>
<dbReference type="InterPro" id="IPR005841">
    <property type="entry name" value="Alpha-D-phosphohexomutase_SF"/>
</dbReference>
<name>A0A919GK74_9ACTN</name>
<dbReference type="InterPro" id="IPR050060">
    <property type="entry name" value="Phosphoglucosamine_mutase"/>
</dbReference>
<evidence type="ECO:0000256" key="3">
    <source>
        <dbReference type="ARBA" id="ARBA00022723"/>
    </source>
</evidence>
<proteinExistence type="inferred from homology"/>
<evidence type="ECO:0000259" key="11">
    <source>
        <dbReference type="Pfam" id="PF02878"/>
    </source>
</evidence>
<keyword evidence="5 9" id="KW-0413">Isomerase</keyword>
<feature type="domain" description="Alpha-D-phosphohexomutase alpha/beta/alpha" evidence="12">
    <location>
        <begin position="212"/>
        <end position="307"/>
    </location>
</feature>
<comment type="caution">
    <text evidence="14">The sequence shown here is derived from an EMBL/GenBank/DDBJ whole genome shotgun (WGS) entry which is preliminary data.</text>
</comment>
<protein>
    <recommendedName>
        <fullName evidence="8 9">Phosphoglucosamine mutase</fullName>
        <ecNumber evidence="7 9">5.4.2.10</ecNumber>
    </recommendedName>
</protein>
<dbReference type="InterPro" id="IPR036900">
    <property type="entry name" value="A-D-PHexomutase_C_sf"/>
</dbReference>
<dbReference type="FunFam" id="3.40.120.10:FF:000002">
    <property type="entry name" value="Phosphoglucosamine mutase"/>
    <property type="match status" value="1"/>
</dbReference>
<evidence type="ECO:0000313" key="14">
    <source>
        <dbReference type="EMBL" id="GHH86134.1"/>
    </source>
</evidence>
<dbReference type="GO" id="GO:0005829">
    <property type="term" value="C:cytosol"/>
    <property type="evidence" value="ECO:0007669"/>
    <property type="project" value="TreeGrafter"/>
</dbReference>
<dbReference type="AlphaFoldDB" id="A0A919GK74"/>
<feature type="binding site" description="via phosphate group" evidence="9">
    <location>
        <position position="152"/>
    </location>
    <ligand>
        <name>Mg(2+)</name>
        <dbReference type="ChEBI" id="CHEBI:18420"/>
    </ligand>
</feature>
<evidence type="ECO:0000259" key="13">
    <source>
        <dbReference type="Pfam" id="PF02880"/>
    </source>
</evidence>
<dbReference type="InterPro" id="IPR005845">
    <property type="entry name" value="A-D-PHexomutase_a/b/a-II"/>
</dbReference>
<feature type="binding site" evidence="9">
    <location>
        <position position="298"/>
    </location>
    <ligand>
        <name>Mg(2+)</name>
        <dbReference type="ChEBI" id="CHEBI:18420"/>
    </ligand>
</feature>
<reference evidence="14" key="1">
    <citation type="journal article" date="2014" name="Int. J. Syst. Evol. Microbiol.">
        <title>Complete genome sequence of Corynebacterium casei LMG S-19264T (=DSM 44701T), isolated from a smear-ripened cheese.</title>
        <authorList>
            <consortium name="US DOE Joint Genome Institute (JGI-PGF)"/>
            <person name="Walter F."/>
            <person name="Albersmeier A."/>
            <person name="Kalinowski J."/>
            <person name="Ruckert C."/>
        </authorList>
    </citation>
    <scope>NUCLEOTIDE SEQUENCE</scope>
    <source>
        <strain evidence="14">CGMCC 4.7403</strain>
    </source>
</reference>
<feature type="modified residue" description="Phosphoserine" evidence="9">
    <location>
        <position position="152"/>
    </location>
</feature>
<dbReference type="SUPFAM" id="SSF55957">
    <property type="entry name" value="Phosphoglucomutase, C-terminal domain"/>
    <property type="match status" value="1"/>
</dbReference>
<keyword evidence="15" id="KW-1185">Reference proteome</keyword>
<gene>
    <name evidence="9 14" type="primary">glmM</name>
    <name evidence="14" type="ORF">GCM10017771_21910</name>
</gene>
<dbReference type="CDD" id="cd05802">
    <property type="entry name" value="GlmM"/>
    <property type="match status" value="1"/>
</dbReference>
<keyword evidence="3 9" id="KW-0479">Metal-binding</keyword>
<dbReference type="InterPro" id="IPR005844">
    <property type="entry name" value="A-D-PHexomutase_a/b/a-I"/>
</dbReference>
<organism evidence="14 15">
    <name type="scientific">Streptomyces capitiformicae</name>
    <dbReference type="NCBI Taxonomy" id="2014920"/>
    <lineage>
        <taxon>Bacteria</taxon>
        <taxon>Bacillati</taxon>
        <taxon>Actinomycetota</taxon>
        <taxon>Actinomycetes</taxon>
        <taxon>Kitasatosporales</taxon>
        <taxon>Streptomycetaceae</taxon>
        <taxon>Streptomyces</taxon>
    </lineage>
</organism>
<dbReference type="Pfam" id="PF00408">
    <property type="entry name" value="PGM_PMM_IV"/>
    <property type="match status" value="1"/>
</dbReference>
<dbReference type="EC" id="5.4.2.10" evidence="7 9"/>
<dbReference type="InterPro" id="IPR006352">
    <property type="entry name" value="GlmM_bact"/>
</dbReference>
<dbReference type="GO" id="GO:0005975">
    <property type="term" value="P:carbohydrate metabolic process"/>
    <property type="evidence" value="ECO:0007669"/>
    <property type="project" value="InterPro"/>
</dbReference>
<feature type="domain" description="Alpha-D-phosphohexomutase alpha/beta/alpha" evidence="11">
    <location>
        <begin position="51"/>
        <end position="186"/>
    </location>
</feature>
<dbReference type="SUPFAM" id="SSF53738">
    <property type="entry name" value="Phosphoglucomutase, first 3 domains"/>
    <property type="match status" value="3"/>
</dbReference>
<evidence type="ECO:0000256" key="7">
    <source>
        <dbReference type="ARBA" id="ARBA00066330"/>
    </source>
</evidence>
<dbReference type="GO" id="GO:0006048">
    <property type="term" value="P:UDP-N-acetylglucosamine biosynthetic process"/>
    <property type="evidence" value="ECO:0007669"/>
    <property type="project" value="TreeGrafter"/>
</dbReference>